<proteinExistence type="predicted"/>
<dbReference type="AlphaFoldDB" id="A0A8I1YAH3"/>
<dbReference type="EMBL" id="JAFICZ010000001">
    <property type="protein sequence ID" value="MBP1295812.1"/>
    <property type="molecule type" value="Genomic_DNA"/>
</dbReference>
<sequence>MTVLRDQGAVLMNVPSPLVGEGDTASRHELAWMRGTLSTIPMQSQPLTRLRFAKPPSPTRGEGAGAAVRSDRTP</sequence>
<name>A0A8I1YAH3_BRAEL</name>
<organism evidence="2 3">
    <name type="scientific">Bradyrhizobium elkanii</name>
    <dbReference type="NCBI Taxonomy" id="29448"/>
    <lineage>
        <taxon>Bacteria</taxon>
        <taxon>Pseudomonadati</taxon>
        <taxon>Pseudomonadota</taxon>
        <taxon>Alphaproteobacteria</taxon>
        <taxon>Hyphomicrobiales</taxon>
        <taxon>Nitrobacteraceae</taxon>
        <taxon>Bradyrhizobium</taxon>
    </lineage>
</organism>
<protein>
    <submittedName>
        <fullName evidence="2">Uncharacterized protein</fullName>
    </submittedName>
</protein>
<gene>
    <name evidence="2" type="ORF">JOH49_005565</name>
</gene>
<dbReference type="Proteomes" id="UP000673383">
    <property type="component" value="Unassembled WGS sequence"/>
</dbReference>
<comment type="caution">
    <text evidence="2">The sequence shown here is derived from an EMBL/GenBank/DDBJ whole genome shotgun (WGS) entry which is preliminary data.</text>
</comment>
<reference evidence="2" key="1">
    <citation type="submission" date="2021-02" db="EMBL/GenBank/DDBJ databases">
        <title>Genomic Encyclopedia of Type Strains, Phase IV (KMG-V): Genome sequencing to study the core and pangenomes of soil and plant-associated prokaryotes.</title>
        <authorList>
            <person name="Whitman W."/>
        </authorList>
    </citation>
    <scope>NUCLEOTIDE SEQUENCE</scope>
    <source>
        <strain evidence="2">USDA 406</strain>
    </source>
</reference>
<evidence type="ECO:0000256" key="1">
    <source>
        <dbReference type="SAM" id="MobiDB-lite"/>
    </source>
</evidence>
<evidence type="ECO:0000313" key="3">
    <source>
        <dbReference type="Proteomes" id="UP000673383"/>
    </source>
</evidence>
<accession>A0A8I1YAH3</accession>
<evidence type="ECO:0000313" key="2">
    <source>
        <dbReference type="EMBL" id="MBP1295812.1"/>
    </source>
</evidence>
<feature type="region of interest" description="Disordered" evidence="1">
    <location>
        <begin position="51"/>
        <end position="74"/>
    </location>
</feature>